<dbReference type="eggNOG" id="COG3628">
    <property type="taxonomic scope" value="Bacteria"/>
</dbReference>
<dbReference type="KEGG" id="ttu:TERTU_2227"/>
<dbReference type="AlphaFoldDB" id="C5BJK3"/>
<dbReference type="SUPFAM" id="SSF160719">
    <property type="entry name" value="gpW/gp25-like"/>
    <property type="match status" value="1"/>
</dbReference>
<accession>C5BJK3</accession>
<proteinExistence type="predicted"/>
<dbReference type="OrthoDB" id="9802846at2"/>
<gene>
    <name evidence="2" type="ordered locus">TERTU_2227</name>
</gene>
<dbReference type="Pfam" id="PF04965">
    <property type="entry name" value="GPW_gp25"/>
    <property type="match status" value="1"/>
</dbReference>
<dbReference type="STRING" id="377629.TERTU_2227"/>
<keyword evidence="3" id="KW-1185">Reference proteome</keyword>
<evidence type="ECO:0000259" key="1">
    <source>
        <dbReference type="Pfam" id="PF04965"/>
    </source>
</evidence>
<name>C5BJK3_TERTT</name>
<dbReference type="EMBL" id="CP001614">
    <property type="protein sequence ID" value="ACR10852.1"/>
    <property type="molecule type" value="Genomic_DNA"/>
</dbReference>
<dbReference type="InterPro" id="IPR007048">
    <property type="entry name" value="IraD/Gp25-like"/>
</dbReference>
<evidence type="ECO:0000313" key="2">
    <source>
        <dbReference type="EMBL" id="ACR10852.1"/>
    </source>
</evidence>
<evidence type="ECO:0000313" key="3">
    <source>
        <dbReference type="Proteomes" id="UP000009080"/>
    </source>
</evidence>
<dbReference type="Gene3D" id="3.10.450.40">
    <property type="match status" value="1"/>
</dbReference>
<dbReference type="RefSeq" id="WP_015816964.1">
    <property type="nucleotide sequence ID" value="NC_012997.1"/>
</dbReference>
<dbReference type="GeneID" id="58409793"/>
<dbReference type="Proteomes" id="UP000009080">
    <property type="component" value="Chromosome"/>
</dbReference>
<dbReference type="HOGENOM" id="CLU_133204_0_1_6"/>
<organism evidence="2 3">
    <name type="scientific">Teredinibacter turnerae (strain ATCC 39867 / T7901)</name>
    <dbReference type="NCBI Taxonomy" id="377629"/>
    <lineage>
        <taxon>Bacteria</taxon>
        <taxon>Pseudomonadati</taxon>
        <taxon>Pseudomonadota</taxon>
        <taxon>Gammaproteobacteria</taxon>
        <taxon>Cellvibrionales</taxon>
        <taxon>Cellvibrionaceae</taxon>
        <taxon>Teredinibacter</taxon>
    </lineage>
</organism>
<feature type="domain" description="IraD/Gp25-like" evidence="1">
    <location>
        <begin position="31"/>
        <end position="128"/>
    </location>
</feature>
<protein>
    <submittedName>
        <fullName evidence="2">Phage GpW/Gp25 family protein</fullName>
    </submittedName>
</protein>
<sequence length="145" mass="16567">MSAFNESAFLGTGWAFPPTFSGETRSAEMVSHDEDIKQSLKILFSTSVGERVMHPNFGCNLKANVFDEMTQGTITKIKDNIRRAVLFYETRISLERIEIHIDRNPANPQSVYNGYIAIELHYTVRTTNTRSNMVYPFYFAEADNL</sequence>
<reference evidence="2 3" key="1">
    <citation type="journal article" date="2009" name="PLoS ONE">
        <title>The complete genome of Teredinibacter turnerae T7901: an intracellular endosymbiont of marine wood-boring bivalves (shipworms).</title>
        <authorList>
            <person name="Yang J.C."/>
            <person name="Madupu R."/>
            <person name="Durkin A.S."/>
            <person name="Ekborg N.A."/>
            <person name="Pedamallu C.S."/>
            <person name="Hostetler J.B."/>
            <person name="Radune D."/>
            <person name="Toms B.S."/>
            <person name="Henrissat B."/>
            <person name="Coutinho P.M."/>
            <person name="Schwarz S."/>
            <person name="Field L."/>
            <person name="Trindade-Silva A.E."/>
            <person name="Soares C.A.G."/>
            <person name="Elshahawi S."/>
            <person name="Hanora A."/>
            <person name="Schmidt E.W."/>
            <person name="Haygood M.G."/>
            <person name="Posfai J."/>
            <person name="Benner J."/>
            <person name="Madinger C."/>
            <person name="Nove J."/>
            <person name="Anton B."/>
            <person name="Chaudhary K."/>
            <person name="Foster J."/>
            <person name="Holman A."/>
            <person name="Kumar S."/>
            <person name="Lessard P.A."/>
            <person name="Luyten Y.A."/>
            <person name="Slatko B."/>
            <person name="Wood N."/>
            <person name="Wu B."/>
            <person name="Teplitski M."/>
            <person name="Mougous J.D."/>
            <person name="Ward N."/>
            <person name="Eisen J.A."/>
            <person name="Badger J.H."/>
            <person name="Distel D.L."/>
        </authorList>
    </citation>
    <scope>NUCLEOTIDE SEQUENCE [LARGE SCALE GENOMIC DNA]</scope>
    <source>
        <strain evidence="3">ATCC 39867 / T7901</strain>
    </source>
</reference>